<dbReference type="InterPro" id="IPR034660">
    <property type="entry name" value="DinB/YfiT-like"/>
</dbReference>
<dbReference type="AlphaFoldDB" id="A0A512HWN9"/>
<feature type="domain" description="DinB-like" evidence="1">
    <location>
        <begin position="51"/>
        <end position="169"/>
    </location>
</feature>
<dbReference type="SUPFAM" id="SSF109854">
    <property type="entry name" value="DinB/YfiT-like putative metalloenzymes"/>
    <property type="match status" value="1"/>
</dbReference>
<evidence type="ECO:0000313" key="3">
    <source>
        <dbReference type="Proteomes" id="UP000321769"/>
    </source>
</evidence>
<dbReference type="EMBL" id="BJZQ01000011">
    <property type="protein sequence ID" value="GEO89840.1"/>
    <property type="molecule type" value="Genomic_DNA"/>
</dbReference>
<accession>A0A512HWN9</accession>
<name>A0A512HWN9_9ACTN</name>
<evidence type="ECO:0000259" key="1">
    <source>
        <dbReference type="Pfam" id="PF12867"/>
    </source>
</evidence>
<proteinExistence type="predicted"/>
<dbReference type="Gene3D" id="1.20.120.450">
    <property type="entry name" value="dinb family like domain"/>
    <property type="match status" value="1"/>
</dbReference>
<dbReference type="InterPro" id="IPR024775">
    <property type="entry name" value="DinB-like"/>
</dbReference>
<comment type="caution">
    <text evidence="2">The sequence shown here is derived from an EMBL/GenBank/DDBJ whole genome shotgun (WGS) entry which is preliminary data.</text>
</comment>
<keyword evidence="3" id="KW-1185">Reference proteome</keyword>
<organism evidence="2 3">
    <name type="scientific">Aeromicrobium flavum</name>
    <dbReference type="NCBI Taxonomy" id="416568"/>
    <lineage>
        <taxon>Bacteria</taxon>
        <taxon>Bacillati</taxon>
        <taxon>Actinomycetota</taxon>
        <taxon>Actinomycetes</taxon>
        <taxon>Propionibacteriales</taxon>
        <taxon>Nocardioidaceae</taxon>
        <taxon>Aeromicrobium</taxon>
    </lineage>
</organism>
<protein>
    <recommendedName>
        <fullName evidence="1">DinB-like domain-containing protein</fullName>
    </recommendedName>
</protein>
<evidence type="ECO:0000313" key="2">
    <source>
        <dbReference type="EMBL" id="GEO89840.1"/>
    </source>
</evidence>
<reference evidence="2 3" key="1">
    <citation type="submission" date="2019-07" db="EMBL/GenBank/DDBJ databases">
        <title>Whole genome shotgun sequence of Aeromicrobium flavum NBRC 107625.</title>
        <authorList>
            <person name="Hosoyama A."/>
            <person name="Uohara A."/>
            <person name="Ohji S."/>
            <person name="Ichikawa N."/>
        </authorList>
    </citation>
    <scope>NUCLEOTIDE SEQUENCE [LARGE SCALE GENOMIC DNA]</scope>
    <source>
        <strain evidence="2 3">NBRC 107625</strain>
    </source>
</reference>
<gene>
    <name evidence="2" type="ORF">AFL01nite_21670</name>
</gene>
<dbReference type="Proteomes" id="UP000321769">
    <property type="component" value="Unassembled WGS sequence"/>
</dbReference>
<sequence length="173" mass="19077">MADMVISADTKDWTWVLERTCDACGFDPAEVDPARAGEEVRAMVPRWRAVLGRPEAADRPDDATWSALEYACHVRDVLVLFADRLRLMREQEAPEFPDWDQDATAVDSGYATQDPAVVAGELGPAADAFAAEIAAVVDWTRPGHRSNGSAFTVDTLTRYAMHDLVHHLHDVDA</sequence>
<dbReference type="Pfam" id="PF12867">
    <property type="entry name" value="DinB_2"/>
    <property type="match status" value="1"/>
</dbReference>